<dbReference type="AlphaFoldDB" id="A0A7C8MFX4"/>
<protein>
    <submittedName>
        <fullName evidence="1">Uncharacterized protein</fullName>
    </submittedName>
</protein>
<keyword evidence="2" id="KW-1185">Reference proteome</keyword>
<dbReference type="EMBL" id="JAADJZ010000002">
    <property type="protein sequence ID" value="KAF2877478.1"/>
    <property type="molecule type" value="Genomic_DNA"/>
</dbReference>
<accession>A0A7C8MFX4</accession>
<gene>
    <name evidence="1" type="ORF">BDV95DRAFT_149267</name>
</gene>
<sequence>MAPHWLSAPATLPQRVSRRGHWKLQDAALQPGWPRPRSGRRCSQLSRALEPPCHSVSLCIAWLTLRPGDTVRSPGSVPRGGGHWCSRLPAQRSSSPSPTQVEIAHVRYGGRWPMAPRVHPAGFIIWKFHRSPGGKCGGRAVALRALIWGLRELKQKHLSFLRRP</sequence>
<organism evidence="1 2">
    <name type="scientific">Massariosphaeria phaeospora</name>
    <dbReference type="NCBI Taxonomy" id="100035"/>
    <lineage>
        <taxon>Eukaryota</taxon>
        <taxon>Fungi</taxon>
        <taxon>Dikarya</taxon>
        <taxon>Ascomycota</taxon>
        <taxon>Pezizomycotina</taxon>
        <taxon>Dothideomycetes</taxon>
        <taxon>Pleosporomycetidae</taxon>
        <taxon>Pleosporales</taxon>
        <taxon>Pleosporales incertae sedis</taxon>
        <taxon>Massariosphaeria</taxon>
    </lineage>
</organism>
<reference evidence="1 2" key="1">
    <citation type="submission" date="2020-01" db="EMBL/GenBank/DDBJ databases">
        <authorList>
            <consortium name="DOE Joint Genome Institute"/>
            <person name="Haridas S."/>
            <person name="Albert R."/>
            <person name="Binder M."/>
            <person name="Bloem J."/>
            <person name="Labutti K."/>
            <person name="Salamov A."/>
            <person name="Andreopoulos B."/>
            <person name="Baker S.E."/>
            <person name="Barry K."/>
            <person name="Bills G."/>
            <person name="Bluhm B.H."/>
            <person name="Cannon C."/>
            <person name="Castanera R."/>
            <person name="Culley D.E."/>
            <person name="Daum C."/>
            <person name="Ezra D."/>
            <person name="Gonzalez J.B."/>
            <person name="Henrissat B."/>
            <person name="Kuo A."/>
            <person name="Liang C."/>
            <person name="Lipzen A."/>
            <person name="Lutzoni F."/>
            <person name="Magnuson J."/>
            <person name="Mondo S."/>
            <person name="Nolan M."/>
            <person name="Ohm R."/>
            <person name="Pangilinan J."/>
            <person name="Park H.-J.H."/>
            <person name="Ramirez L."/>
            <person name="Alfaro M."/>
            <person name="Sun H."/>
            <person name="Tritt A."/>
            <person name="Yoshinaga Y."/>
            <person name="Zwiers L.-H.L."/>
            <person name="Turgeon B.G."/>
            <person name="Goodwin S.B."/>
            <person name="Spatafora J.W."/>
            <person name="Crous P.W."/>
            <person name="Grigoriev I.V."/>
        </authorList>
    </citation>
    <scope>NUCLEOTIDE SEQUENCE [LARGE SCALE GENOMIC DNA]</scope>
    <source>
        <strain evidence="1 2">CBS 611.86</strain>
    </source>
</reference>
<evidence type="ECO:0000313" key="2">
    <source>
        <dbReference type="Proteomes" id="UP000481861"/>
    </source>
</evidence>
<comment type="caution">
    <text evidence="1">The sequence shown here is derived from an EMBL/GenBank/DDBJ whole genome shotgun (WGS) entry which is preliminary data.</text>
</comment>
<evidence type="ECO:0000313" key="1">
    <source>
        <dbReference type="EMBL" id="KAF2877478.1"/>
    </source>
</evidence>
<dbReference type="Proteomes" id="UP000481861">
    <property type="component" value="Unassembled WGS sequence"/>
</dbReference>
<proteinExistence type="predicted"/>
<name>A0A7C8MFX4_9PLEO</name>